<evidence type="ECO:0000256" key="1">
    <source>
        <dbReference type="SAM" id="MobiDB-lite"/>
    </source>
</evidence>
<dbReference type="InterPro" id="IPR001584">
    <property type="entry name" value="Integrase_cat-core"/>
</dbReference>
<name>A0A498QAH2_9MYCO</name>
<gene>
    <name evidence="3" type="ORF">LAUMK136_04504</name>
</gene>
<dbReference type="EMBL" id="UPHP01000121">
    <property type="protein sequence ID" value="VBA42301.1"/>
    <property type="molecule type" value="Genomic_DNA"/>
</dbReference>
<protein>
    <recommendedName>
        <fullName evidence="2">Integrase catalytic domain-containing protein</fullName>
    </recommendedName>
</protein>
<reference evidence="3 4" key="1">
    <citation type="submission" date="2018-09" db="EMBL/GenBank/DDBJ databases">
        <authorList>
            <person name="Tagini F."/>
        </authorList>
    </citation>
    <scope>NUCLEOTIDE SEQUENCE [LARGE SCALE GENOMIC DNA]</scope>
    <source>
        <strain evidence="3 4">MK136</strain>
    </source>
</reference>
<proteinExistence type="predicted"/>
<evidence type="ECO:0000313" key="4">
    <source>
        <dbReference type="Proteomes" id="UP000273307"/>
    </source>
</evidence>
<dbReference type="Proteomes" id="UP000273307">
    <property type="component" value="Unassembled WGS sequence"/>
</dbReference>
<feature type="domain" description="Integrase catalytic" evidence="2">
    <location>
        <begin position="10"/>
        <end position="58"/>
    </location>
</feature>
<feature type="region of interest" description="Disordered" evidence="1">
    <location>
        <begin position="48"/>
        <end position="74"/>
    </location>
</feature>
<organism evidence="3 4">
    <name type="scientific">Mycobacterium attenuatum</name>
    <dbReference type="NCBI Taxonomy" id="2341086"/>
    <lineage>
        <taxon>Bacteria</taxon>
        <taxon>Bacillati</taxon>
        <taxon>Actinomycetota</taxon>
        <taxon>Actinomycetes</taxon>
        <taxon>Mycobacteriales</taxon>
        <taxon>Mycobacteriaceae</taxon>
        <taxon>Mycobacterium</taxon>
    </lineage>
</organism>
<dbReference type="AlphaFoldDB" id="A0A498QAH2"/>
<dbReference type="Pfam" id="PF13683">
    <property type="entry name" value="rve_3"/>
    <property type="match status" value="1"/>
</dbReference>
<dbReference type="GO" id="GO:0015074">
    <property type="term" value="P:DNA integration"/>
    <property type="evidence" value="ECO:0007669"/>
    <property type="project" value="InterPro"/>
</dbReference>
<accession>A0A498QAH2</accession>
<evidence type="ECO:0000313" key="3">
    <source>
        <dbReference type="EMBL" id="VBA42301.1"/>
    </source>
</evidence>
<feature type="compositionally biased region" description="Polar residues" evidence="1">
    <location>
        <begin position="54"/>
        <end position="66"/>
    </location>
</feature>
<sequence>MDRRDREQRRSFNATLKRETLPGATRWGSPRAARLVVFRWITRYNTKQRHSHGNYLSPTSYENAHTTDGLDHVA</sequence>
<keyword evidence="4" id="KW-1185">Reference proteome</keyword>
<evidence type="ECO:0000259" key="2">
    <source>
        <dbReference type="Pfam" id="PF13683"/>
    </source>
</evidence>